<dbReference type="GO" id="GO:0009279">
    <property type="term" value="C:cell outer membrane"/>
    <property type="evidence" value="ECO:0007669"/>
    <property type="project" value="UniProtKB-SubCell"/>
</dbReference>
<evidence type="ECO:0000256" key="5">
    <source>
        <dbReference type="PROSITE-ProRule" id="PRU00473"/>
    </source>
</evidence>
<feature type="repeat" description="TPR" evidence="4">
    <location>
        <begin position="74"/>
        <end position="107"/>
    </location>
</feature>
<evidence type="ECO:0000256" key="2">
    <source>
        <dbReference type="ARBA" id="ARBA00023136"/>
    </source>
</evidence>
<dbReference type="InterPro" id="IPR006664">
    <property type="entry name" value="OMP_bac"/>
</dbReference>
<keyword evidence="4" id="KW-0802">TPR repeat</keyword>
<evidence type="ECO:0000256" key="4">
    <source>
        <dbReference type="PROSITE-ProRule" id="PRU00339"/>
    </source>
</evidence>
<dbReference type="PANTHER" id="PTHR30329">
    <property type="entry name" value="STATOR ELEMENT OF FLAGELLAR MOTOR COMPLEX"/>
    <property type="match status" value="1"/>
</dbReference>
<feature type="repeat" description="TPR" evidence="4">
    <location>
        <begin position="108"/>
        <end position="141"/>
    </location>
</feature>
<keyword evidence="3" id="KW-0998">Cell outer membrane</keyword>
<evidence type="ECO:0000256" key="3">
    <source>
        <dbReference type="ARBA" id="ARBA00023237"/>
    </source>
</evidence>
<organism evidence="8 9">
    <name type="scientific">Thiovibrio frasassiensis</name>
    <dbReference type="NCBI Taxonomy" id="2984131"/>
    <lineage>
        <taxon>Bacteria</taxon>
        <taxon>Pseudomonadati</taxon>
        <taxon>Thermodesulfobacteriota</taxon>
        <taxon>Desulfobulbia</taxon>
        <taxon>Desulfobulbales</taxon>
        <taxon>Thiovibrionaceae</taxon>
        <taxon>Thiovibrio</taxon>
    </lineage>
</organism>
<dbReference type="Pfam" id="PF13432">
    <property type="entry name" value="TPR_16"/>
    <property type="match status" value="1"/>
</dbReference>
<dbReference type="RefSeq" id="WP_307631664.1">
    <property type="nucleotide sequence ID" value="NZ_JAPHEH010000001.1"/>
</dbReference>
<dbReference type="PROSITE" id="PS50005">
    <property type="entry name" value="TPR"/>
    <property type="match status" value="2"/>
</dbReference>
<reference evidence="8" key="1">
    <citation type="journal article" date="2022" name="bioRxiv">
        <title>Thiovibrio frasassiensisgen. nov., sp. nov., an autotrophic, elemental sulfur disproportionating bacterium isolated from sulfidic karst sediment, and proposal of Thiovibrionaceae fam. nov.</title>
        <authorList>
            <person name="Aronson H."/>
            <person name="Thomas C."/>
            <person name="Bhattacharyya M."/>
            <person name="Eckstein S."/>
            <person name="Jensen S."/>
            <person name="Barco R."/>
            <person name="Macalady J."/>
            <person name="Amend J."/>
        </authorList>
    </citation>
    <scope>NUCLEOTIDE SEQUENCE</scope>
    <source>
        <strain evidence="8">RS19-109</strain>
    </source>
</reference>
<dbReference type="PANTHER" id="PTHR30329:SF21">
    <property type="entry name" value="LIPOPROTEIN YIAD-RELATED"/>
    <property type="match status" value="1"/>
</dbReference>
<dbReference type="AlphaFoldDB" id="A0A9X4RL43"/>
<accession>A0A9X4RL43</accession>
<keyword evidence="9" id="KW-1185">Reference proteome</keyword>
<evidence type="ECO:0000313" key="9">
    <source>
        <dbReference type="Proteomes" id="UP001154240"/>
    </source>
</evidence>
<dbReference type="Gene3D" id="3.30.1330.60">
    <property type="entry name" value="OmpA-like domain"/>
    <property type="match status" value="1"/>
</dbReference>
<dbReference type="SUPFAM" id="SSF48452">
    <property type="entry name" value="TPR-like"/>
    <property type="match status" value="1"/>
</dbReference>
<dbReference type="CDD" id="cd07185">
    <property type="entry name" value="OmpA_C-like"/>
    <property type="match status" value="1"/>
</dbReference>
<comment type="caution">
    <text evidence="8">The sequence shown here is derived from an EMBL/GenBank/DDBJ whole genome shotgun (WGS) entry which is preliminary data.</text>
</comment>
<feature type="chain" id="PRO_5040852365" evidence="6">
    <location>
        <begin position="41"/>
        <end position="302"/>
    </location>
</feature>
<evidence type="ECO:0000256" key="1">
    <source>
        <dbReference type="ARBA" id="ARBA00004442"/>
    </source>
</evidence>
<name>A0A9X4RL43_9BACT</name>
<evidence type="ECO:0000256" key="6">
    <source>
        <dbReference type="SAM" id="SignalP"/>
    </source>
</evidence>
<dbReference type="InterPro" id="IPR006665">
    <property type="entry name" value="OmpA-like"/>
</dbReference>
<dbReference type="Proteomes" id="UP001154240">
    <property type="component" value="Unassembled WGS sequence"/>
</dbReference>
<dbReference type="SUPFAM" id="SSF103088">
    <property type="entry name" value="OmpA-like"/>
    <property type="match status" value="1"/>
</dbReference>
<dbReference type="Gene3D" id="1.25.40.10">
    <property type="entry name" value="Tetratricopeptide repeat domain"/>
    <property type="match status" value="1"/>
</dbReference>
<dbReference type="Pfam" id="PF00691">
    <property type="entry name" value="OmpA"/>
    <property type="match status" value="1"/>
</dbReference>
<evidence type="ECO:0000313" key="8">
    <source>
        <dbReference type="EMBL" id="MDG4474683.1"/>
    </source>
</evidence>
<proteinExistence type="predicted"/>
<dbReference type="InterPro" id="IPR036737">
    <property type="entry name" value="OmpA-like_sf"/>
</dbReference>
<dbReference type="InterPro" id="IPR019734">
    <property type="entry name" value="TPR_rpt"/>
</dbReference>
<dbReference type="PRINTS" id="PR01021">
    <property type="entry name" value="OMPADOMAIN"/>
</dbReference>
<protein>
    <submittedName>
        <fullName evidence="8">OmpA family protein</fullName>
    </submittedName>
</protein>
<dbReference type="InterPro" id="IPR011990">
    <property type="entry name" value="TPR-like_helical_dom_sf"/>
</dbReference>
<dbReference type="InterPro" id="IPR050330">
    <property type="entry name" value="Bact_OuterMem_StrucFunc"/>
</dbReference>
<feature type="signal peptide" evidence="6">
    <location>
        <begin position="1"/>
        <end position="40"/>
    </location>
</feature>
<dbReference type="SMART" id="SM00028">
    <property type="entry name" value="TPR"/>
    <property type="match status" value="2"/>
</dbReference>
<keyword evidence="2 5" id="KW-0472">Membrane</keyword>
<dbReference type="EMBL" id="JAPHEH010000001">
    <property type="protein sequence ID" value="MDG4474683.1"/>
    <property type="molecule type" value="Genomic_DNA"/>
</dbReference>
<gene>
    <name evidence="8" type="ORF">OLX77_00735</name>
</gene>
<feature type="domain" description="OmpA-like" evidence="7">
    <location>
        <begin position="183"/>
        <end position="302"/>
    </location>
</feature>
<keyword evidence="6" id="KW-0732">Signal</keyword>
<sequence>MSIGNENKQTRPAARQNTPFSLLLLCGLTLSCLLPPPASAADCKGLAAKIQQERSPIARRDLLKDAIKQCPKDPEINFMQGYNLERLRDYKEALPYYVTASTLDPKQAKAFFGMGDIYMVTDNAQNAVTSYEKGLGLDPGNKRAAKSLESARIKLKAQRGESVSSEEAATVLFAEKSKDREISPIEATILRLLILFPNKSAELPEEGGDQLSIVGTRAFTSRELKGATFEVVGNTDDSGDAAVNMALSRKRAEAVRNYLIKSCNIEAKKLQVVALGQTHPIVPNTTEQNRKINNRVEFRRLK</sequence>
<evidence type="ECO:0000259" key="7">
    <source>
        <dbReference type="PROSITE" id="PS51123"/>
    </source>
</evidence>
<dbReference type="PROSITE" id="PS51123">
    <property type="entry name" value="OMPA_2"/>
    <property type="match status" value="1"/>
</dbReference>
<comment type="subcellular location">
    <subcellularLocation>
        <location evidence="1">Cell outer membrane</location>
    </subcellularLocation>
</comment>
<reference evidence="8" key="2">
    <citation type="submission" date="2022-10" db="EMBL/GenBank/DDBJ databases">
        <authorList>
            <person name="Aronson H.S."/>
        </authorList>
    </citation>
    <scope>NUCLEOTIDE SEQUENCE</scope>
    <source>
        <strain evidence="8">RS19-109</strain>
    </source>
</reference>